<evidence type="ECO:0000256" key="2">
    <source>
        <dbReference type="SAM" id="Phobius"/>
    </source>
</evidence>
<protein>
    <submittedName>
        <fullName evidence="3">Uncharacterized protein</fullName>
    </submittedName>
</protein>
<keyword evidence="4" id="KW-1185">Reference proteome</keyword>
<dbReference type="EMBL" id="FOBF01000005">
    <property type="protein sequence ID" value="SEL43825.1"/>
    <property type="molecule type" value="Genomic_DNA"/>
</dbReference>
<feature type="region of interest" description="Disordered" evidence="1">
    <location>
        <begin position="71"/>
        <end position="97"/>
    </location>
</feature>
<evidence type="ECO:0000256" key="1">
    <source>
        <dbReference type="SAM" id="MobiDB-lite"/>
    </source>
</evidence>
<keyword evidence="2" id="KW-0472">Membrane</keyword>
<dbReference type="Proteomes" id="UP000198953">
    <property type="component" value="Unassembled WGS sequence"/>
</dbReference>
<name>A0A1H7Q8L7_9ACTN</name>
<dbReference type="STRING" id="46177.SAMN05660976_02445"/>
<evidence type="ECO:0000313" key="3">
    <source>
        <dbReference type="EMBL" id="SEL43825.1"/>
    </source>
</evidence>
<dbReference type="RefSeq" id="WP_055504384.1">
    <property type="nucleotide sequence ID" value="NZ_BBZG01000002.1"/>
</dbReference>
<reference evidence="3 4" key="1">
    <citation type="submission" date="2016-10" db="EMBL/GenBank/DDBJ databases">
        <authorList>
            <person name="de Groot N.N."/>
        </authorList>
    </citation>
    <scope>NUCLEOTIDE SEQUENCE [LARGE SCALE GENOMIC DNA]</scope>
    <source>
        <strain evidence="3 4">DSM 43357</strain>
    </source>
</reference>
<keyword evidence="2" id="KW-0812">Transmembrane</keyword>
<feature type="region of interest" description="Disordered" evidence="1">
    <location>
        <begin position="250"/>
        <end position="278"/>
    </location>
</feature>
<dbReference type="OrthoDB" id="3527097at2"/>
<evidence type="ECO:0000313" key="4">
    <source>
        <dbReference type="Proteomes" id="UP000198953"/>
    </source>
</evidence>
<organism evidence="3 4">
    <name type="scientific">Nonomuraea pusilla</name>
    <dbReference type="NCBI Taxonomy" id="46177"/>
    <lineage>
        <taxon>Bacteria</taxon>
        <taxon>Bacillati</taxon>
        <taxon>Actinomycetota</taxon>
        <taxon>Actinomycetes</taxon>
        <taxon>Streptosporangiales</taxon>
        <taxon>Streptosporangiaceae</taxon>
        <taxon>Nonomuraea</taxon>
    </lineage>
</organism>
<dbReference type="AlphaFoldDB" id="A0A1H7Q8L7"/>
<feature type="transmembrane region" description="Helical" evidence="2">
    <location>
        <begin position="44"/>
        <end position="61"/>
    </location>
</feature>
<keyword evidence="2" id="KW-1133">Transmembrane helix</keyword>
<accession>A0A1H7Q8L7</accession>
<proteinExistence type="predicted"/>
<gene>
    <name evidence="3" type="ORF">SAMN05660976_02445</name>
</gene>
<sequence>MRHTESDLRALLTEHSQERAGREPSAHLGAIVRRGRRMRRTRQAVTAGAAAVLAVAAVGVGNDLLTGAPRADRAAAAQPPTHSAQVEPGPKLPDSLPVRLGAEKSDLSLIHSQRFETMGVARTVSFTPTSSSTGFKVVCDDPRAWVVTVLRLRGGESGGGTARCGESAGAHHDRLSAPSDWLKRPQSVQVWVFPPDAPVQEVAKGATGCPKKAKQCDETARLLWRPEVRERLSAKLGELPGRWAVGVYDRPAGTGSGPGGEPSAATGSPVDGASATHH</sequence>